<sequence length="67" mass="7688">MKPEYDFEGARANPYAKKLRKPVTMNLDIDVIDYFKSESARTGVPYQTLINLYLAQCAEEGKHLTFS</sequence>
<keyword evidence="2" id="KW-1185">Reference proteome</keyword>
<organism evidence="1 2">
    <name type="scientific">Slackia equolifaciens</name>
    <dbReference type="NCBI Taxonomy" id="498718"/>
    <lineage>
        <taxon>Bacteria</taxon>
        <taxon>Bacillati</taxon>
        <taxon>Actinomycetota</taxon>
        <taxon>Coriobacteriia</taxon>
        <taxon>Eggerthellales</taxon>
        <taxon>Eggerthellaceae</taxon>
        <taxon>Slackia</taxon>
    </lineage>
</organism>
<evidence type="ECO:0000313" key="1">
    <source>
        <dbReference type="EMBL" id="RNL40440.1"/>
    </source>
</evidence>
<name>A0A3N0B0Q6_9ACTN</name>
<reference evidence="2" key="1">
    <citation type="submission" date="2018-05" db="EMBL/GenBank/DDBJ databases">
        <title>Genome Sequencing of selected type strains of the family Eggerthellaceae.</title>
        <authorList>
            <person name="Danylec N."/>
            <person name="Stoll D.A."/>
            <person name="Doetsch A."/>
            <person name="Huch M."/>
        </authorList>
    </citation>
    <scope>NUCLEOTIDE SEQUENCE [LARGE SCALE GENOMIC DNA]</scope>
    <source>
        <strain evidence="2">DSM 24851</strain>
    </source>
</reference>
<gene>
    <name evidence="1" type="ORF">DMP06_04700</name>
</gene>
<protein>
    <submittedName>
        <fullName evidence="1">Antitoxin</fullName>
    </submittedName>
</protein>
<dbReference type="Pfam" id="PF14384">
    <property type="entry name" value="BrnA_antitoxin"/>
    <property type="match status" value="1"/>
</dbReference>
<accession>A0A3N0B0Q6</accession>
<dbReference type="OrthoDB" id="5297245at2"/>
<dbReference type="AlphaFoldDB" id="A0A3N0B0Q6"/>
<comment type="caution">
    <text evidence="1">The sequence shown here is derived from an EMBL/GenBank/DDBJ whole genome shotgun (WGS) entry which is preliminary data.</text>
</comment>
<dbReference type="EMBL" id="QIBX01000006">
    <property type="protein sequence ID" value="RNL40440.1"/>
    <property type="molecule type" value="Genomic_DNA"/>
</dbReference>
<dbReference type="InterPro" id="IPR025528">
    <property type="entry name" value="BrnA_antitoxin"/>
</dbReference>
<proteinExistence type="predicted"/>
<dbReference type="Proteomes" id="UP000269591">
    <property type="component" value="Unassembled WGS sequence"/>
</dbReference>
<evidence type="ECO:0000313" key="2">
    <source>
        <dbReference type="Proteomes" id="UP000269591"/>
    </source>
</evidence>